<accession>A0ACC1IUJ5</accession>
<reference evidence="1" key="1">
    <citation type="submission" date="2022-07" db="EMBL/GenBank/DDBJ databases">
        <title>Phylogenomic reconstructions and comparative analyses of Kickxellomycotina fungi.</title>
        <authorList>
            <person name="Reynolds N.K."/>
            <person name="Stajich J.E."/>
            <person name="Barry K."/>
            <person name="Grigoriev I.V."/>
            <person name="Crous P."/>
            <person name="Smith M.E."/>
        </authorList>
    </citation>
    <scope>NUCLEOTIDE SEQUENCE</scope>
    <source>
        <strain evidence="1">Benny 63K</strain>
    </source>
</reference>
<sequence length="475" mass="52676">MDKQSNIRQRDRGRSTPDRVDNVKDATSRARRVAILVLGDIGRSPRMQYHALSLARAGHLVDFIGYDGATPMEDVLTAPNITLHHIRVLPQPTSAPRAVFYIYAPLKVLYQLWTLFWMLLFVISRPDVILVQNPPAIPTLLVARVCAFLTGARLIIDWHNYGYTILDMKLGDSHPVVALAKRFEQFFGNSAYAHLCVTNAMASDLRDKWAIKGKLVVLHDKAPKHFKHLEAAEIHTLWTRLLNDPQFAGLGSLISSGSGSEDLKAQSAQVSLLTRKDSKGIPKMRKNRPMLLVSSTSWTADEDFSIILEALTIYEHAAISSMQSACALPSLVVLITGKGQLRGFYEREISQMQLSKVHIVTAWLSAEDYPLLLGSADLGVSLHTSSSGLDLPMKVVDMLGCGTPVCAYRFSCINELVTERNGMVFGNASELALQIQDLARQLDDKSGSYQQLLGGAAEFRRIDWAANYTQALELF</sequence>
<proteinExistence type="predicted"/>
<evidence type="ECO:0000313" key="2">
    <source>
        <dbReference type="Proteomes" id="UP001150581"/>
    </source>
</evidence>
<keyword evidence="2" id="KW-1185">Reference proteome</keyword>
<protein>
    <submittedName>
        <fullName evidence="1">Mannosyltransferase</fullName>
        <ecNumber evidence="1">2.4.1.142</ecNumber>
    </submittedName>
</protein>
<dbReference type="Proteomes" id="UP001150581">
    <property type="component" value="Unassembled WGS sequence"/>
</dbReference>
<dbReference type="EMBL" id="JANBPG010000040">
    <property type="protein sequence ID" value="KAJ1901186.1"/>
    <property type="molecule type" value="Genomic_DNA"/>
</dbReference>
<keyword evidence="1" id="KW-0328">Glycosyltransferase</keyword>
<name>A0ACC1IUJ5_9FUNG</name>
<evidence type="ECO:0000313" key="1">
    <source>
        <dbReference type="EMBL" id="KAJ1901186.1"/>
    </source>
</evidence>
<keyword evidence="1" id="KW-0808">Transferase</keyword>
<comment type="caution">
    <text evidence="1">The sequence shown here is derived from an EMBL/GenBank/DDBJ whole genome shotgun (WGS) entry which is preliminary data.</text>
</comment>
<gene>
    <name evidence="1" type="primary">ALG1_1</name>
    <name evidence="1" type="ORF">LPJ66_000968</name>
</gene>
<organism evidence="1 2">
    <name type="scientific">Kickxella alabastrina</name>
    <dbReference type="NCBI Taxonomy" id="61397"/>
    <lineage>
        <taxon>Eukaryota</taxon>
        <taxon>Fungi</taxon>
        <taxon>Fungi incertae sedis</taxon>
        <taxon>Zoopagomycota</taxon>
        <taxon>Kickxellomycotina</taxon>
        <taxon>Kickxellomycetes</taxon>
        <taxon>Kickxellales</taxon>
        <taxon>Kickxellaceae</taxon>
        <taxon>Kickxella</taxon>
    </lineage>
</organism>
<dbReference type="EC" id="2.4.1.142" evidence="1"/>